<organism evidence="2 3">
    <name type="scientific">Modestobacter italicus (strain DSM 44449 / CECT 9708 / BC 501)</name>
    <dbReference type="NCBI Taxonomy" id="2732864"/>
    <lineage>
        <taxon>Bacteria</taxon>
        <taxon>Bacillati</taxon>
        <taxon>Actinomycetota</taxon>
        <taxon>Actinomycetes</taxon>
        <taxon>Geodermatophilales</taxon>
        <taxon>Geodermatophilaceae</taxon>
        <taxon>Modestobacter</taxon>
    </lineage>
</organism>
<dbReference type="STRING" id="477641.MODMU_2556"/>
<keyword evidence="1" id="KW-1133">Transmembrane helix</keyword>
<proteinExistence type="predicted"/>
<dbReference type="EMBL" id="FO203431">
    <property type="protein sequence ID" value="CCH87985.1"/>
    <property type="molecule type" value="Genomic_DNA"/>
</dbReference>
<protein>
    <submittedName>
        <fullName evidence="2">Uncharacterized protein</fullName>
    </submittedName>
</protein>
<evidence type="ECO:0000313" key="2">
    <source>
        <dbReference type="EMBL" id="CCH87985.1"/>
    </source>
</evidence>
<dbReference type="AlphaFoldDB" id="I4EX72"/>
<keyword evidence="1" id="KW-0812">Transmembrane</keyword>
<accession>I4EX72</accession>
<evidence type="ECO:0000313" key="3">
    <source>
        <dbReference type="Proteomes" id="UP000006461"/>
    </source>
</evidence>
<name>I4EX72_MODI5</name>
<dbReference type="Proteomes" id="UP000006461">
    <property type="component" value="Chromosome"/>
</dbReference>
<dbReference type="HOGENOM" id="CLU_2602151_0_0_11"/>
<keyword evidence="1" id="KW-0472">Membrane</keyword>
<feature type="transmembrane region" description="Helical" evidence="1">
    <location>
        <begin position="39"/>
        <end position="57"/>
    </location>
</feature>
<gene>
    <name evidence="2" type="ordered locus">MODMU_2556</name>
</gene>
<reference evidence="2 3" key="1">
    <citation type="journal article" date="2012" name="J. Bacteriol.">
        <title>Genome Sequence of Radiation-Resistant Modestobacter marinus Strain BC501, a Representative Actinobacterium That Thrives on Calcareous Stone Surfaces.</title>
        <authorList>
            <person name="Normand P."/>
            <person name="Gury J."/>
            <person name="Pujic P."/>
            <person name="Chouaia B."/>
            <person name="Crotti E."/>
            <person name="Brusetti L."/>
            <person name="Daffonchio D."/>
            <person name="Vacherie B."/>
            <person name="Barbe V."/>
            <person name="Medigue C."/>
            <person name="Calteau A."/>
            <person name="Ghodhbane-Gtari F."/>
            <person name="Essoussi I."/>
            <person name="Nouioui I."/>
            <person name="Abbassi-Ghozzi I."/>
            <person name="Gtari M."/>
        </authorList>
    </citation>
    <scope>NUCLEOTIDE SEQUENCE [LARGE SCALE GENOMIC DNA]</scope>
    <source>
        <strain evidence="3">BC 501</strain>
    </source>
</reference>
<evidence type="ECO:0000256" key="1">
    <source>
        <dbReference type="SAM" id="Phobius"/>
    </source>
</evidence>
<keyword evidence="3" id="KW-1185">Reference proteome</keyword>
<dbReference type="KEGG" id="mmar:MODMU_2556"/>
<sequence length="79" mass="9050">MVTVRGLKRLGWAMRVIAFACLFLQASFGLFDAPWRRTSWAYTMAGVVLAMIGYAWASWRLKRAQRECNSSSLGDRKPY</sequence>